<dbReference type="EMBL" id="CAUJNA010003752">
    <property type="protein sequence ID" value="CAJ1409130.1"/>
    <property type="molecule type" value="Genomic_DNA"/>
</dbReference>
<accession>A0AA36NE24</accession>
<keyword evidence="7" id="KW-1185">Reference proteome</keyword>
<dbReference type="GO" id="GO:0050897">
    <property type="term" value="F:cobalt ion binding"/>
    <property type="evidence" value="ECO:0007669"/>
    <property type="project" value="TreeGrafter"/>
</dbReference>
<dbReference type="Pfam" id="PF01544">
    <property type="entry name" value="CorA"/>
    <property type="match status" value="1"/>
</dbReference>
<dbReference type="AlphaFoldDB" id="A0AA36NE24"/>
<feature type="transmembrane region" description="Helical" evidence="5">
    <location>
        <begin position="126"/>
        <end position="145"/>
    </location>
</feature>
<evidence type="ECO:0000256" key="5">
    <source>
        <dbReference type="SAM" id="Phobius"/>
    </source>
</evidence>
<evidence type="ECO:0000256" key="2">
    <source>
        <dbReference type="ARBA" id="ARBA00022692"/>
    </source>
</evidence>
<keyword evidence="3 5" id="KW-1133">Transmembrane helix</keyword>
<feature type="transmembrane region" description="Helical" evidence="5">
    <location>
        <begin position="81"/>
        <end position="106"/>
    </location>
</feature>
<evidence type="ECO:0000313" key="6">
    <source>
        <dbReference type="EMBL" id="CAJ1409130.1"/>
    </source>
</evidence>
<reference evidence="6" key="1">
    <citation type="submission" date="2023-08" db="EMBL/GenBank/DDBJ databases">
        <authorList>
            <person name="Chen Y."/>
            <person name="Shah S."/>
            <person name="Dougan E. K."/>
            <person name="Thang M."/>
            <person name="Chan C."/>
        </authorList>
    </citation>
    <scope>NUCLEOTIDE SEQUENCE</scope>
</reference>
<dbReference type="InterPro" id="IPR002523">
    <property type="entry name" value="MgTranspt_CorA/ZnTranspt_ZntB"/>
</dbReference>
<keyword evidence="2 5" id="KW-0812">Transmembrane</keyword>
<dbReference type="PANTHER" id="PTHR46494:SF1">
    <property type="entry name" value="CORA FAMILY METAL ION TRANSPORTER (EUROFUNG)"/>
    <property type="match status" value="1"/>
</dbReference>
<evidence type="ECO:0000256" key="3">
    <source>
        <dbReference type="ARBA" id="ARBA00022989"/>
    </source>
</evidence>
<name>A0AA36NE24_9DINO</name>
<comment type="subcellular location">
    <subcellularLocation>
        <location evidence="1">Cell membrane</location>
        <topology evidence="1">Multi-pass membrane protein</topology>
    </subcellularLocation>
</comment>
<dbReference type="SUPFAM" id="SSF144083">
    <property type="entry name" value="Magnesium transport protein CorA, transmembrane region"/>
    <property type="match status" value="1"/>
</dbReference>
<organism evidence="6 7">
    <name type="scientific">Effrenium voratum</name>
    <dbReference type="NCBI Taxonomy" id="2562239"/>
    <lineage>
        <taxon>Eukaryota</taxon>
        <taxon>Sar</taxon>
        <taxon>Alveolata</taxon>
        <taxon>Dinophyceae</taxon>
        <taxon>Suessiales</taxon>
        <taxon>Symbiodiniaceae</taxon>
        <taxon>Effrenium</taxon>
    </lineage>
</organism>
<evidence type="ECO:0000256" key="4">
    <source>
        <dbReference type="ARBA" id="ARBA00023136"/>
    </source>
</evidence>
<dbReference type="GO" id="GO:0005886">
    <property type="term" value="C:plasma membrane"/>
    <property type="evidence" value="ECO:0007669"/>
    <property type="project" value="UniProtKB-SubCell"/>
</dbReference>
<dbReference type="Gene3D" id="1.20.58.340">
    <property type="entry name" value="Magnesium transport protein CorA, transmembrane region"/>
    <property type="match status" value="1"/>
</dbReference>
<dbReference type="PANTHER" id="PTHR46494">
    <property type="entry name" value="CORA FAMILY METAL ION TRANSPORTER (EUROFUNG)"/>
    <property type="match status" value="1"/>
</dbReference>
<proteinExistence type="predicted"/>
<dbReference type="GO" id="GO:0015087">
    <property type="term" value="F:cobalt ion transmembrane transporter activity"/>
    <property type="evidence" value="ECO:0007669"/>
    <property type="project" value="TreeGrafter"/>
</dbReference>
<dbReference type="GO" id="GO:0000287">
    <property type="term" value="F:magnesium ion binding"/>
    <property type="evidence" value="ECO:0007669"/>
    <property type="project" value="TreeGrafter"/>
</dbReference>
<comment type="caution">
    <text evidence="6">The sequence shown here is derived from an EMBL/GenBank/DDBJ whole genome shotgun (WGS) entry which is preliminary data.</text>
</comment>
<dbReference type="Proteomes" id="UP001178507">
    <property type="component" value="Unassembled WGS sequence"/>
</dbReference>
<protein>
    <submittedName>
        <fullName evidence="6">Uncharacterized protein</fullName>
    </submittedName>
</protein>
<dbReference type="GO" id="GO:0015095">
    <property type="term" value="F:magnesium ion transmembrane transporter activity"/>
    <property type="evidence" value="ECO:0007669"/>
    <property type="project" value="TreeGrafter"/>
</dbReference>
<keyword evidence="4 5" id="KW-0472">Membrane</keyword>
<sequence length="152" mass="17522">MWNVHGKKIRARHQSHSAHCIAAVTLHLNALKAIDPNVTRYLEDIEDHLNTFLEEVSRIMGVCNSLRDEVNSYRDRQQQKVLYVLTLVTTLVMPTHLLTGIFGMNWQDEEGKPVVPGLGVMEESRGYFLFWGLAITLTALIWFTFSRVLKWI</sequence>
<dbReference type="InterPro" id="IPR045863">
    <property type="entry name" value="CorA_TM1_TM2"/>
</dbReference>
<evidence type="ECO:0000313" key="7">
    <source>
        <dbReference type="Proteomes" id="UP001178507"/>
    </source>
</evidence>
<evidence type="ECO:0000256" key="1">
    <source>
        <dbReference type="ARBA" id="ARBA00004651"/>
    </source>
</evidence>
<gene>
    <name evidence="6" type="ORF">EVOR1521_LOCUS30305</name>
</gene>